<dbReference type="PROSITE" id="PS50110">
    <property type="entry name" value="RESPONSE_REGULATORY"/>
    <property type="match status" value="1"/>
</dbReference>
<dbReference type="InterPro" id="IPR025662">
    <property type="entry name" value="Sigma_54_int_dom_ATP-bd_1"/>
</dbReference>
<dbReference type="InterPro" id="IPR003593">
    <property type="entry name" value="AAA+_ATPase"/>
</dbReference>
<keyword evidence="6" id="KW-0597">Phosphoprotein</keyword>
<evidence type="ECO:0000256" key="5">
    <source>
        <dbReference type="ARBA" id="ARBA00023163"/>
    </source>
</evidence>
<evidence type="ECO:0000256" key="3">
    <source>
        <dbReference type="ARBA" id="ARBA00023015"/>
    </source>
</evidence>
<evidence type="ECO:0000259" key="9">
    <source>
        <dbReference type="PROSITE" id="PS50110"/>
    </source>
</evidence>
<dbReference type="InterPro" id="IPR009057">
    <property type="entry name" value="Homeodomain-like_sf"/>
</dbReference>
<comment type="caution">
    <text evidence="10">The sequence shown here is derived from an EMBL/GenBank/DDBJ whole genome shotgun (WGS) entry which is preliminary data.</text>
</comment>
<dbReference type="PROSITE" id="PS00688">
    <property type="entry name" value="SIGMA54_INTERACT_3"/>
    <property type="match status" value="1"/>
</dbReference>
<gene>
    <name evidence="10" type="ORF">G3446_24070</name>
</gene>
<dbReference type="FunFam" id="3.40.50.300:FF:000006">
    <property type="entry name" value="DNA-binding transcriptional regulator NtrC"/>
    <property type="match status" value="1"/>
</dbReference>
<feature type="domain" description="Sigma-54 factor interaction" evidence="8">
    <location>
        <begin position="141"/>
        <end position="369"/>
    </location>
</feature>
<dbReference type="GO" id="GO:0005524">
    <property type="term" value="F:ATP binding"/>
    <property type="evidence" value="ECO:0007669"/>
    <property type="project" value="UniProtKB-KW"/>
</dbReference>
<evidence type="ECO:0000313" key="10">
    <source>
        <dbReference type="EMBL" id="NEV64904.1"/>
    </source>
</evidence>
<accession>A0A6M0K6P3</accession>
<keyword evidence="3" id="KW-0805">Transcription regulation</keyword>
<dbReference type="GO" id="GO:0000160">
    <property type="term" value="P:phosphorelay signal transduction system"/>
    <property type="evidence" value="ECO:0007669"/>
    <property type="project" value="InterPro"/>
</dbReference>
<dbReference type="Pfam" id="PF00158">
    <property type="entry name" value="Sigma54_activat"/>
    <property type="match status" value="1"/>
</dbReference>
<feature type="modified residue" description="4-aspartylphosphate" evidence="6">
    <location>
        <position position="53"/>
    </location>
</feature>
<dbReference type="Gene3D" id="1.10.8.60">
    <property type="match status" value="1"/>
</dbReference>
<keyword evidence="11" id="KW-1185">Reference proteome</keyword>
<evidence type="ECO:0000256" key="6">
    <source>
        <dbReference type="PROSITE-ProRule" id="PRU00169"/>
    </source>
</evidence>
<dbReference type="SUPFAM" id="SSF52172">
    <property type="entry name" value="CheY-like"/>
    <property type="match status" value="1"/>
</dbReference>
<dbReference type="SUPFAM" id="SSF46689">
    <property type="entry name" value="Homeodomain-like"/>
    <property type="match status" value="1"/>
</dbReference>
<dbReference type="PROSITE" id="PS50045">
    <property type="entry name" value="SIGMA54_INTERACT_4"/>
    <property type="match status" value="1"/>
</dbReference>
<dbReference type="InterPro" id="IPR001789">
    <property type="entry name" value="Sig_transdc_resp-reg_receiver"/>
</dbReference>
<dbReference type="InterPro" id="IPR025944">
    <property type="entry name" value="Sigma_54_int_dom_CS"/>
</dbReference>
<dbReference type="InterPro" id="IPR002197">
    <property type="entry name" value="HTH_Fis"/>
</dbReference>
<dbReference type="PANTHER" id="PTHR32071:SF117">
    <property type="entry name" value="PTS-DEPENDENT DIHYDROXYACETONE KINASE OPERON REGULATORY PROTEIN-RELATED"/>
    <property type="match status" value="1"/>
</dbReference>
<evidence type="ECO:0000256" key="1">
    <source>
        <dbReference type="ARBA" id="ARBA00022741"/>
    </source>
</evidence>
<evidence type="ECO:0000259" key="8">
    <source>
        <dbReference type="PROSITE" id="PS50045"/>
    </source>
</evidence>
<keyword evidence="5" id="KW-0804">Transcription</keyword>
<dbReference type="SMART" id="SM00382">
    <property type="entry name" value="AAA"/>
    <property type="match status" value="1"/>
</dbReference>
<protein>
    <submittedName>
        <fullName evidence="10">Sigma-54-dependent Fis family transcriptional regulator</fullName>
    </submittedName>
</protein>
<keyword evidence="2" id="KW-0067">ATP-binding</keyword>
<proteinExistence type="predicted"/>
<keyword evidence="4" id="KW-0238">DNA-binding</keyword>
<evidence type="ECO:0000256" key="4">
    <source>
        <dbReference type="ARBA" id="ARBA00023125"/>
    </source>
</evidence>
<dbReference type="PROSITE" id="PS00675">
    <property type="entry name" value="SIGMA54_INTERACT_1"/>
    <property type="match status" value="1"/>
</dbReference>
<dbReference type="Proteomes" id="UP000483379">
    <property type="component" value="Unassembled WGS sequence"/>
</dbReference>
<dbReference type="CDD" id="cd00156">
    <property type="entry name" value="REC"/>
    <property type="match status" value="1"/>
</dbReference>
<dbReference type="SMART" id="SM00448">
    <property type="entry name" value="REC"/>
    <property type="match status" value="1"/>
</dbReference>
<dbReference type="Gene3D" id="3.40.50.2300">
    <property type="match status" value="1"/>
</dbReference>
<dbReference type="Gene3D" id="3.40.50.300">
    <property type="entry name" value="P-loop containing nucleotide triphosphate hydrolases"/>
    <property type="match status" value="1"/>
</dbReference>
<dbReference type="GO" id="GO:0043565">
    <property type="term" value="F:sequence-specific DNA binding"/>
    <property type="evidence" value="ECO:0007669"/>
    <property type="project" value="InterPro"/>
</dbReference>
<dbReference type="RefSeq" id="WP_164456114.1">
    <property type="nucleotide sequence ID" value="NZ_JAAIJQ010000122.1"/>
</dbReference>
<dbReference type="InterPro" id="IPR058031">
    <property type="entry name" value="AAA_lid_NorR"/>
</dbReference>
<dbReference type="InterPro" id="IPR011006">
    <property type="entry name" value="CheY-like_superfamily"/>
</dbReference>
<dbReference type="AlphaFoldDB" id="A0A6M0K6P3"/>
<dbReference type="Pfam" id="PF02954">
    <property type="entry name" value="HTH_8"/>
    <property type="match status" value="1"/>
</dbReference>
<keyword evidence="1" id="KW-0547">Nucleotide-binding</keyword>
<evidence type="ECO:0000313" key="11">
    <source>
        <dbReference type="Proteomes" id="UP000483379"/>
    </source>
</evidence>
<dbReference type="EMBL" id="JAAIJQ010000122">
    <property type="protein sequence ID" value="NEV64904.1"/>
    <property type="molecule type" value="Genomic_DNA"/>
</dbReference>
<evidence type="ECO:0000256" key="2">
    <source>
        <dbReference type="ARBA" id="ARBA00022840"/>
    </source>
</evidence>
<dbReference type="CDD" id="cd00009">
    <property type="entry name" value="AAA"/>
    <property type="match status" value="1"/>
</dbReference>
<feature type="region of interest" description="Disordered" evidence="7">
    <location>
        <begin position="385"/>
        <end position="405"/>
    </location>
</feature>
<sequence length="463" mass="50096">MSTQLVIIEDDAALSEMLAMHFEDAGFIVRQAATTRAGLELVESGPVDLVLLDQQLPDGRGSDLIGELLAARPDLLIVMMTGRHDLELAIAAIQEGAADFVHKPIEADALQEKVEGLLRERAAARESAPSLADSEVAPRDLIGRSDAMLAVSKSIALSARSAATVLIGGESGTGKEVVARLIHQHSGRTGPFVAVNCAAIVETLLETELFGHEKGAFTGAQARRAGRLEQAHDGTLFLDEIGELAPTLQAKLLRVLQERVFERVGGSELLTTNARIVAATNRDLLAEAAAGRFREDLAYRLKVIQIDMPALRKRREDIPLLASGLLARIAQRLELPRPRLTPSAMERLCAYAWPGNVRELENLLTQALVQARNALITPELLGLPQPDGTQCATPTDTRAADDRAPDAFTPRTLDAVEAEHVQRVLDHTEGHKGRTCEILGISRPALDRKIAKYALATHRRAKP</sequence>
<dbReference type="InterPro" id="IPR002078">
    <property type="entry name" value="Sigma_54_int"/>
</dbReference>
<dbReference type="Pfam" id="PF00072">
    <property type="entry name" value="Response_reg"/>
    <property type="match status" value="1"/>
</dbReference>
<feature type="domain" description="Response regulatory" evidence="9">
    <location>
        <begin position="4"/>
        <end position="118"/>
    </location>
</feature>
<dbReference type="GO" id="GO:0006355">
    <property type="term" value="P:regulation of DNA-templated transcription"/>
    <property type="evidence" value="ECO:0007669"/>
    <property type="project" value="InterPro"/>
</dbReference>
<name>A0A6M0K6P3_9GAMM</name>
<dbReference type="Pfam" id="PF25601">
    <property type="entry name" value="AAA_lid_14"/>
    <property type="match status" value="1"/>
</dbReference>
<evidence type="ECO:0000256" key="7">
    <source>
        <dbReference type="SAM" id="MobiDB-lite"/>
    </source>
</evidence>
<organism evidence="10 11">
    <name type="scientific">Thiorhodococcus minor</name>
    <dbReference type="NCBI Taxonomy" id="57489"/>
    <lineage>
        <taxon>Bacteria</taxon>
        <taxon>Pseudomonadati</taxon>
        <taxon>Pseudomonadota</taxon>
        <taxon>Gammaproteobacteria</taxon>
        <taxon>Chromatiales</taxon>
        <taxon>Chromatiaceae</taxon>
        <taxon>Thiorhodococcus</taxon>
    </lineage>
</organism>
<dbReference type="Gene3D" id="1.10.10.60">
    <property type="entry name" value="Homeodomain-like"/>
    <property type="match status" value="1"/>
</dbReference>
<dbReference type="PANTHER" id="PTHR32071">
    <property type="entry name" value="TRANSCRIPTIONAL REGULATORY PROTEIN"/>
    <property type="match status" value="1"/>
</dbReference>
<reference evidence="10 11" key="1">
    <citation type="submission" date="2020-02" db="EMBL/GenBank/DDBJ databases">
        <title>Genome sequences of Thiorhodococcus mannitoliphagus and Thiorhodococcus minor, purple sulfur photosynthetic bacteria in the gammaproteobacterial family, Chromatiaceae.</title>
        <authorList>
            <person name="Aviles F.A."/>
            <person name="Meyer T.E."/>
            <person name="Kyndt J.A."/>
        </authorList>
    </citation>
    <scope>NUCLEOTIDE SEQUENCE [LARGE SCALE GENOMIC DNA]</scope>
    <source>
        <strain evidence="10 11">DSM 11518</strain>
    </source>
</reference>
<dbReference type="InterPro" id="IPR027417">
    <property type="entry name" value="P-loop_NTPase"/>
</dbReference>
<dbReference type="SUPFAM" id="SSF52540">
    <property type="entry name" value="P-loop containing nucleoside triphosphate hydrolases"/>
    <property type="match status" value="1"/>
</dbReference>